<evidence type="ECO:0000313" key="1">
    <source>
        <dbReference type="EMBL" id="OGN08315.1"/>
    </source>
</evidence>
<dbReference type="GO" id="GO:0016884">
    <property type="term" value="F:carbon-nitrogen ligase activity, with glutamine as amido-N-donor"/>
    <property type="evidence" value="ECO:0007669"/>
    <property type="project" value="InterPro"/>
</dbReference>
<reference evidence="1 2" key="1">
    <citation type="journal article" date="2016" name="Nat. Commun.">
        <title>Thousands of microbial genomes shed light on interconnected biogeochemical processes in an aquifer system.</title>
        <authorList>
            <person name="Anantharaman K."/>
            <person name="Brown C.T."/>
            <person name="Hug L.A."/>
            <person name="Sharon I."/>
            <person name="Castelle C.J."/>
            <person name="Probst A.J."/>
            <person name="Thomas B.C."/>
            <person name="Singh A."/>
            <person name="Wilkins M.J."/>
            <person name="Karaoz U."/>
            <person name="Brodie E.L."/>
            <person name="Williams K.H."/>
            <person name="Hubbard S.S."/>
            <person name="Banfield J.F."/>
        </authorList>
    </citation>
    <scope>NUCLEOTIDE SEQUENCE [LARGE SCALE GENOMIC DNA]</scope>
</reference>
<protein>
    <recommendedName>
        <fullName evidence="3">Glutamyl-tRNA amidotransferase</fullName>
    </recommendedName>
</protein>
<dbReference type="Pfam" id="PF09424">
    <property type="entry name" value="YqeY"/>
    <property type="match status" value="1"/>
</dbReference>
<accession>A0A1F8F579</accession>
<evidence type="ECO:0008006" key="3">
    <source>
        <dbReference type="Google" id="ProtNLM"/>
    </source>
</evidence>
<dbReference type="Gene3D" id="1.10.1510.10">
    <property type="entry name" value="Uncharacterised protein YqeY/AIM41 PF09424, N-terminal domain"/>
    <property type="match status" value="1"/>
</dbReference>
<comment type="caution">
    <text evidence="1">The sequence shown here is derived from an EMBL/GenBank/DDBJ whole genome shotgun (WGS) entry which is preliminary data.</text>
</comment>
<sequence length="162" mass="17981">MLKNQLKEDVKIAMKSGDTVMRGTIAMLNAVIKNRELEKRGKLMKAGGDAATVESESQLNDEEVVEVISSEIKKRKEAMETFKVGGRPELAENEQKELAVLMRYMPEQMSEDQIREEVKKVIVETGVTIKEMGKAIGAVMAKLKGKADGTVVSRIVKEELSK</sequence>
<dbReference type="SUPFAM" id="SSF89095">
    <property type="entry name" value="GatB/YqeY motif"/>
    <property type="match status" value="1"/>
</dbReference>
<dbReference type="EMBL" id="MGJL01000007">
    <property type="protein sequence ID" value="OGN08315.1"/>
    <property type="molecule type" value="Genomic_DNA"/>
</dbReference>
<evidence type="ECO:0000313" key="2">
    <source>
        <dbReference type="Proteomes" id="UP000178023"/>
    </source>
</evidence>
<dbReference type="InterPro" id="IPR003789">
    <property type="entry name" value="Asn/Gln_tRNA_amidoTrase-B-like"/>
</dbReference>
<dbReference type="AlphaFoldDB" id="A0A1F8F579"/>
<dbReference type="Proteomes" id="UP000178023">
    <property type="component" value="Unassembled WGS sequence"/>
</dbReference>
<name>A0A1F8F579_9BACT</name>
<proteinExistence type="predicted"/>
<dbReference type="InterPro" id="IPR019004">
    <property type="entry name" value="YqeY/Aim41"/>
</dbReference>
<gene>
    <name evidence="1" type="ORF">A2750_00675</name>
</gene>
<dbReference type="PANTHER" id="PTHR28055:SF1">
    <property type="entry name" value="ALTERED INHERITANCE OF MITOCHONDRIA PROTEIN 41, MITOCHONDRIAL"/>
    <property type="match status" value="1"/>
</dbReference>
<dbReference type="InterPro" id="IPR042184">
    <property type="entry name" value="YqeY/Aim41_N"/>
</dbReference>
<dbReference type="Gene3D" id="1.10.10.410">
    <property type="match status" value="1"/>
</dbReference>
<organism evidence="1 2">
    <name type="scientific">Candidatus Yanofskybacteria bacterium RIFCSPHIGHO2_01_FULL_45_42</name>
    <dbReference type="NCBI Taxonomy" id="1802671"/>
    <lineage>
        <taxon>Bacteria</taxon>
        <taxon>Candidatus Yanofskyibacteriota</taxon>
    </lineage>
</organism>
<dbReference type="InterPro" id="IPR023168">
    <property type="entry name" value="GatB_Yqey_C_2"/>
</dbReference>
<dbReference type="PANTHER" id="PTHR28055">
    <property type="entry name" value="ALTERED INHERITANCE OF MITOCHONDRIA PROTEIN 41, MITOCHONDRIAL"/>
    <property type="match status" value="1"/>
</dbReference>